<dbReference type="PROSITE" id="PS51257">
    <property type="entry name" value="PROKAR_LIPOPROTEIN"/>
    <property type="match status" value="1"/>
</dbReference>
<name>X1J384_9ZZZZ</name>
<gene>
    <name evidence="1" type="ORF">S03H2_43731</name>
</gene>
<dbReference type="EMBL" id="BARU01027313">
    <property type="protein sequence ID" value="GAH72819.1"/>
    <property type="molecule type" value="Genomic_DNA"/>
</dbReference>
<feature type="non-terminal residue" evidence="1">
    <location>
        <position position="202"/>
    </location>
</feature>
<evidence type="ECO:0000313" key="1">
    <source>
        <dbReference type="EMBL" id="GAH72819.1"/>
    </source>
</evidence>
<accession>X1J384</accession>
<dbReference type="AlphaFoldDB" id="X1J384"/>
<organism evidence="1">
    <name type="scientific">marine sediment metagenome</name>
    <dbReference type="NCBI Taxonomy" id="412755"/>
    <lineage>
        <taxon>unclassified sequences</taxon>
        <taxon>metagenomes</taxon>
        <taxon>ecological metagenomes</taxon>
    </lineage>
</organism>
<comment type="caution">
    <text evidence="1">The sequence shown here is derived from an EMBL/GenBank/DDBJ whole genome shotgun (WGS) entry which is preliminary data.</text>
</comment>
<reference evidence="1" key="1">
    <citation type="journal article" date="2014" name="Front. Microbiol.">
        <title>High frequency of phylogenetically diverse reductive dehalogenase-homologous genes in deep subseafloor sedimentary metagenomes.</title>
        <authorList>
            <person name="Kawai M."/>
            <person name="Futagami T."/>
            <person name="Toyoda A."/>
            <person name="Takaki Y."/>
            <person name="Nishi S."/>
            <person name="Hori S."/>
            <person name="Arai W."/>
            <person name="Tsubouchi T."/>
            <person name="Morono Y."/>
            <person name="Uchiyama I."/>
            <person name="Ito T."/>
            <person name="Fujiyama A."/>
            <person name="Inagaki F."/>
            <person name="Takami H."/>
        </authorList>
    </citation>
    <scope>NUCLEOTIDE SEQUENCE</scope>
    <source>
        <strain evidence="1">Expedition CK06-06</strain>
    </source>
</reference>
<proteinExistence type="predicted"/>
<protein>
    <submittedName>
        <fullName evidence="1">Uncharacterized protein</fullName>
    </submittedName>
</protein>
<sequence>MHRHAIMAGGLGIILLISACISATAQDVAFDYDSHPQTFKVCQLRMPDPPGTLPPGLPLPGTTAGPLDDLVAPGSPLLRGWRLENPLRHPNSLLNPPTASPWFAVLDPGSVARLSEYDLVLLSAAGLADLIAAPNAPALLDALKAICDAGAVVWIDGAGGLGPPPFGPVIDPSFVSFATADTGGGSDVIDMPVGPPWGRASH</sequence>